<accession>A0A7M4DHQ8</accession>
<comment type="caution">
    <text evidence="2">The sequence shown here is derived from an EMBL/GenBank/DDBJ whole genome shotgun (WGS) entry which is preliminary data.</text>
</comment>
<reference evidence="2 3" key="1">
    <citation type="submission" date="2019-11" db="EMBL/GenBank/DDBJ databases">
        <authorList>
            <person name="Criscuolo A."/>
        </authorList>
    </citation>
    <scope>NUCLEOTIDE SEQUENCE [LARGE SCALE GENOMIC DNA]</scope>
    <source>
        <strain evidence="2">CIP111667</strain>
    </source>
</reference>
<keyword evidence="1" id="KW-0812">Transmembrane</keyword>
<keyword evidence="1" id="KW-1133">Transmembrane helix</keyword>
<organism evidence="2 3">
    <name type="scientific">Occultella aeris</name>
    <dbReference type="NCBI Taxonomy" id="2761496"/>
    <lineage>
        <taxon>Bacteria</taxon>
        <taxon>Bacillati</taxon>
        <taxon>Actinomycetota</taxon>
        <taxon>Actinomycetes</taxon>
        <taxon>Micrococcales</taxon>
        <taxon>Ruaniaceae</taxon>
        <taxon>Occultella</taxon>
    </lineage>
</organism>
<proteinExistence type="predicted"/>
<dbReference type="Proteomes" id="UP000419743">
    <property type="component" value="Unassembled WGS sequence"/>
</dbReference>
<gene>
    <name evidence="2" type="ORF">HALOF300_01658</name>
</gene>
<dbReference type="RefSeq" id="WP_156740474.1">
    <property type="nucleotide sequence ID" value="NZ_CACRYJ010000022.1"/>
</dbReference>
<feature type="transmembrane region" description="Helical" evidence="1">
    <location>
        <begin position="15"/>
        <end position="35"/>
    </location>
</feature>
<evidence type="ECO:0000256" key="1">
    <source>
        <dbReference type="SAM" id="Phobius"/>
    </source>
</evidence>
<evidence type="ECO:0000313" key="3">
    <source>
        <dbReference type="Proteomes" id="UP000419743"/>
    </source>
</evidence>
<dbReference type="AlphaFoldDB" id="A0A7M4DHQ8"/>
<keyword evidence="3" id="KW-1185">Reference proteome</keyword>
<keyword evidence="1" id="KW-0472">Membrane</keyword>
<name>A0A7M4DHQ8_9MICO</name>
<protein>
    <submittedName>
        <fullName evidence="2">Uncharacterized protein</fullName>
    </submittedName>
</protein>
<sequence length="148" mass="15888">MSIPVETQSKRERNWIYITAWIILAALIVGALLAFSSGRETRQAQEKADQLIAALEEAGASAPSQDQIVRVLGDDGGATCENPNDALNRSILLSQLSNGASGPGARPVIADSKVFQGQLLIIEVYCPDELDDFREFVESLETANVAGE</sequence>
<evidence type="ECO:0000313" key="2">
    <source>
        <dbReference type="EMBL" id="VZO36451.1"/>
    </source>
</evidence>
<dbReference type="EMBL" id="CACRYJ010000022">
    <property type="protein sequence ID" value="VZO36451.1"/>
    <property type="molecule type" value="Genomic_DNA"/>
</dbReference>